<dbReference type="InterPro" id="IPR013078">
    <property type="entry name" value="His_Pase_superF_clade-1"/>
</dbReference>
<dbReference type="EMBL" id="CABPSB010000038">
    <property type="protein sequence ID" value="VVE57232.1"/>
    <property type="molecule type" value="Genomic_DNA"/>
</dbReference>
<dbReference type="GO" id="GO:0016787">
    <property type="term" value="F:hydrolase activity"/>
    <property type="evidence" value="ECO:0007669"/>
    <property type="project" value="UniProtKB-KW"/>
</dbReference>
<accession>A0A5E4Z985</accession>
<evidence type="ECO:0000313" key="1">
    <source>
        <dbReference type="EMBL" id="VVE57232.1"/>
    </source>
</evidence>
<protein>
    <submittedName>
        <fullName evidence="1">Phosphoserine phosphatase 1</fullName>
        <ecNumber evidence="1">3.1.3.3</ecNumber>
    </submittedName>
</protein>
<keyword evidence="2" id="KW-1185">Reference proteome</keyword>
<name>A0A5E4Z985_9BURK</name>
<evidence type="ECO:0000313" key="2">
    <source>
        <dbReference type="Proteomes" id="UP000406256"/>
    </source>
</evidence>
<keyword evidence="1" id="KW-0378">Hydrolase</keyword>
<gene>
    <name evidence="1" type="primary">pspA_2</name>
    <name evidence="1" type="ORF">PAN31108_05178</name>
</gene>
<dbReference type="Pfam" id="PF00300">
    <property type="entry name" value="His_Phos_1"/>
    <property type="match status" value="1"/>
</dbReference>
<organism evidence="1 2">
    <name type="scientific">Pandoraea anhela</name>
    <dbReference type="NCBI Taxonomy" id="2508295"/>
    <lineage>
        <taxon>Bacteria</taxon>
        <taxon>Pseudomonadati</taxon>
        <taxon>Pseudomonadota</taxon>
        <taxon>Betaproteobacteria</taxon>
        <taxon>Burkholderiales</taxon>
        <taxon>Burkholderiaceae</taxon>
        <taxon>Pandoraea</taxon>
    </lineage>
</organism>
<proteinExistence type="predicted"/>
<dbReference type="SUPFAM" id="SSF53254">
    <property type="entry name" value="Phosphoglycerate mutase-like"/>
    <property type="match status" value="1"/>
</dbReference>
<dbReference type="EC" id="3.1.3.3" evidence="1"/>
<dbReference type="Proteomes" id="UP000406256">
    <property type="component" value="Unassembled WGS sequence"/>
</dbReference>
<reference evidence="1 2" key="1">
    <citation type="submission" date="2019-08" db="EMBL/GenBank/DDBJ databases">
        <authorList>
            <person name="Peeters C."/>
        </authorList>
    </citation>
    <scope>NUCLEOTIDE SEQUENCE [LARGE SCALE GENOMIC DNA]</scope>
    <source>
        <strain evidence="1 2">LMG 31108</strain>
    </source>
</reference>
<dbReference type="Gene3D" id="3.40.50.1240">
    <property type="entry name" value="Phosphoglycerate mutase-like"/>
    <property type="match status" value="1"/>
</dbReference>
<dbReference type="AlphaFoldDB" id="A0A5E4Z985"/>
<sequence>MRHPPPDVASDVCYGRADVPPVEARLLPEIRGMVSRLHDVLEGRRPTAIHSSPLQRARRAAQAMAGELGLSLQIDARLAEMDFGAWEMRRWDDIDRTALDAWAADVCGFTPPGGECARDVLRRMDAWARALRSSATHDDVHLVVAHAGPIRLHTATALRLPTTACLAWTLDFGHLCHLRIAGDGRARLIRWNA</sequence>
<dbReference type="InterPro" id="IPR029033">
    <property type="entry name" value="His_PPase_superfam"/>
</dbReference>